<evidence type="ECO:0000259" key="4">
    <source>
        <dbReference type="PROSITE" id="PS50949"/>
    </source>
</evidence>
<evidence type="ECO:0000313" key="6">
    <source>
        <dbReference type="Proteomes" id="UP000807309"/>
    </source>
</evidence>
<dbReference type="PROSITE" id="PS50949">
    <property type="entry name" value="HTH_GNTR"/>
    <property type="match status" value="1"/>
</dbReference>
<keyword evidence="2" id="KW-0238">DNA-binding</keyword>
<dbReference type="InterPro" id="IPR000524">
    <property type="entry name" value="Tscrpt_reg_HTH_GntR"/>
</dbReference>
<dbReference type="Pfam" id="PF07729">
    <property type="entry name" value="FCD"/>
    <property type="match status" value="1"/>
</dbReference>
<dbReference type="InterPro" id="IPR011711">
    <property type="entry name" value="GntR_C"/>
</dbReference>
<dbReference type="PANTHER" id="PTHR43537">
    <property type="entry name" value="TRANSCRIPTIONAL REGULATOR, GNTR FAMILY"/>
    <property type="match status" value="1"/>
</dbReference>
<accession>A0ABS0CGT0</accession>
<organism evidence="5 6">
    <name type="scientific">Nocardia abscessus</name>
    <dbReference type="NCBI Taxonomy" id="120957"/>
    <lineage>
        <taxon>Bacteria</taxon>
        <taxon>Bacillati</taxon>
        <taxon>Actinomycetota</taxon>
        <taxon>Actinomycetes</taxon>
        <taxon>Mycobacteriales</taxon>
        <taxon>Nocardiaceae</taxon>
        <taxon>Nocardia</taxon>
    </lineage>
</organism>
<sequence length="237" mass="26057">MRVRQIPFVHHPRTCRVPASKIQLVSKTYSSAEQAYRAVKERILSGALAGGELISEGEIAAELGTSRTPVREAFLRLETEGWMKLYPKRGALVVPIPPDEAEHVVHARYVVETAAVRAATATDTGMLVDALRSSIQRQRDLAAAGDFDGFALADTDFHRACVLAGGNPLLSGFYDSLRERQRRMNSVALRRGPVDMPRIIEQHARLAELIAAAEVDGFADALVEHLSGVHQLELRSR</sequence>
<dbReference type="PANTHER" id="PTHR43537:SF24">
    <property type="entry name" value="GLUCONATE OPERON TRANSCRIPTIONAL REPRESSOR"/>
    <property type="match status" value="1"/>
</dbReference>
<feature type="domain" description="HTH gntR-type" evidence="4">
    <location>
        <begin position="29"/>
        <end position="96"/>
    </location>
</feature>
<dbReference type="EMBL" id="JADLRE010000043">
    <property type="protein sequence ID" value="MBF6229546.1"/>
    <property type="molecule type" value="Genomic_DNA"/>
</dbReference>
<dbReference type="PRINTS" id="PR00035">
    <property type="entry name" value="HTHGNTR"/>
</dbReference>
<dbReference type="Proteomes" id="UP000807309">
    <property type="component" value="Unassembled WGS sequence"/>
</dbReference>
<dbReference type="SMART" id="SM00895">
    <property type="entry name" value="FCD"/>
    <property type="match status" value="1"/>
</dbReference>
<dbReference type="InterPro" id="IPR008920">
    <property type="entry name" value="TF_FadR/GntR_C"/>
</dbReference>
<dbReference type="InterPro" id="IPR036390">
    <property type="entry name" value="WH_DNA-bd_sf"/>
</dbReference>
<dbReference type="InterPro" id="IPR036388">
    <property type="entry name" value="WH-like_DNA-bd_sf"/>
</dbReference>
<comment type="caution">
    <text evidence="5">The sequence shown here is derived from an EMBL/GenBank/DDBJ whole genome shotgun (WGS) entry which is preliminary data.</text>
</comment>
<reference evidence="5 6" key="1">
    <citation type="submission" date="2020-10" db="EMBL/GenBank/DDBJ databases">
        <title>Identification of Nocardia species via Next-generation sequencing and recognition of intraspecies genetic diversity.</title>
        <authorList>
            <person name="Li P."/>
            <person name="Li P."/>
            <person name="Lu B."/>
        </authorList>
    </citation>
    <scope>NUCLEOTIDE SEQUENCE [LARGE SCALE GENOMIC DNA]</scope>
    <source>
        <strain evidence="5 6">N-11</strain>
    </source>
</reference>
<keyword evidence="1" id="KW-0805">Transcription regulation</keyword>
<dbReference type="SUPFAM" id="SSF48008">
    <property type="entry name" value="GntR ligand-binding domain-like"/>
    <property type="match status" value="1"/>
</dbReference>
<dbReference type="Pfam" id="PF00392">
    <property type="entry name" value="GntR"/>
    <property type="match status" value="1"/>
</dbReference>
<dbReference type="SUPFAM" id="SSF46785">
    <property type="entry name" value="Winged helix' DNA-binding domain"/>
    <property type="match status" value="1"/>
</dbReference>
<evidence type="ECO:0000256" key="2">
    <source>
        <dbReference type="ARBA" id="ARBA00023125"/>
    </source>
</evidence>
<evidence type="ECO:0000256" key="1">
    <source>
        <dbReference type="ARBA" id="ARBA00023015"/>
    </source>
</evidence>
<keyword evidence="6" id="KW-1185">Reference proteome</keyword>
<dbReference type="Gene3D" id="1.20.120.530">
    <property type="entry name" value="GntR ligand-binding domain-like"/>
    <property type="match status" value="1"/>
</dbReference>
<dbReference type="SMART" id="SM00345">
    <property type="entry name" value="HTH_GNTR"/>
    <property type="match status" value="1"/>
</dbReference>
<keyword evidence="3" id="KW-0804">Transcription</keyword>
<dbReference type="CDD" id="cd07377">
    <property type="entry name" value="WHTH_GntR"/>
    <property type="match status" value="1"/>
</dbReference>
<proteinExistence type="predicted"/>
<gene>
    <name evidence="5" type="ORF">IU470_31210</name>
</gene>
<name>A0ABS0CGT0_9NOCA</name>
<dbReference type="Gene3D" id="1.10.10.10">
    <property type="entry name" value="Winged helix-like DNA-binding domain superfamily/Winged helix DNA-binding domain"/>
    <property type="match status" value="1"/>
</dbReference>
<evidence type="ECO:0000313" key="5">
    <source>
        <dbReference type="EMBL" id="MBF6229546.1"/>
    </source>
</evidence>
<evidence type="ECO:0000256" key="3">
    <source>
        <dbReference type="ARBA" id="ARBA00023163"/>
    </source>
</evidence>
<protein>
    <submittedName>
        <fullName evidence="5">GntR family transcriptional regulator</fullName>
    </submittedName>
</protein>